<dbReference type="AlphaFoldDB" id="A0AAV5VIF0"/>
<comment type="caution">
    <text evidence="2">The sequence shown here is derived from an EMBL/GenBank/DDBJ whole genome shotgun (WGS) entry which is preliminary data.</text>
</comment>
<dbReference type="EMBL" id="BTSY01000003">
    <property type="protein sequence ID" value="GMT18512.1"/>
    <property type="molecule type" value="Genomic_DNA"/>
</dbReference>
<feature type="non-terminal residue" evidence="2">
    <location>
        <position position="1"/>
    </location>
</feature>
<proteinExistence type="predicted"/>
<evidence type="ECO:0000313" key="3">
    <source>
        <dbReference type="Proteomes" id="UP001432322"/>
    </source>
</evidence>
<evidence type="ECO:0000313" key="2">
    <source>
        <dbReference type="EMBL" id="GMT18512.1"/>
    </source>
</evidence>
<evidence type="ECO:0000256" key="1">
    <source>
        <dbReference type="SAM" id="Phobius"/>
    </source>
</evidence>
<protein>
    <submittedName>
        <fullName evidence="2">Uncharacterized protein</fullName>
    </submittedName>
</protein>
<reference evidence="2" key="1">
    <citation type="submission" date="2023-10" db="EMBL/GenBank/DDBJ databases">
        <title>Genome assembly of Pristionchus species.</title>
        <authorList>
            <person name="Yoshida K."/>
            <person name="Sommer R.J."/>
        </authorList>
    </citation>
    <scope>NUCLEOTIDE SEQUENCE</scope>
    <source>
        <strain evidence="2">RS5133</strain>
    </source>
</reference>
<keyword evidence="3" id="KW-1185">Reference proteome</keyword>
<sequence>PSYYEERIHTHYYREVSILSADITCSKNLIGQASTTLSEQHDLIIQLASGGPFQVIDKISCEGHKLFFYKGGKSTEITSDMAVACGEIPKCNKLPAVAGCSSCSVPDESQCAGDKCSVLKCPENRWALNDDFFTGKIECRKESREDWSDTYWYYQSNNKLTKIESASCYKEFDCQENNPLTFTCEDEECFKTSYNKSHLYCPSVYSMKYQSISKGAKFKIAGDFIKCNRTSGEWILDEGIRANVKNVICEFNSTKASKQLSKKSEKEEEEKSLLEKLTLPVGIATVVIIIIDILLVVCYVRRKRKSREFVKKEKKRKADPTKWTRK</sequence>
<keyword evidence="1" id="KW-0812">Transmembrane</keyword>
<name>A0AAV5VIF0_9BILA</name>
<keyword evidence="1" id="KW-0472">Membrane</keyword>
<feature type="transmembrane region" description="Helical" evidence="1">
    <location>
        <begin position="277"/>
        <end position="300"/>
    </location>
</feature>
<feature type="non-terminal residue" evidence="2">
    <location>
        <position position="326"/>
    </location>
</feature>
<organism evidence="2 3">
    <name type="scientific">Pristionchus fissidentatus</name>
    <dbReference type="NCBI Taxonomy" id="1538716"/>
    <lineage>
        <taxon>Eukaryota</taxon>
        <taxon>Metazoa</taxon>
        <taxon>Ecdysozoa</taxon>
        <taxon>Nematoda</taxon>
        <taxon>Chromadorea</taxon>
        <taxon>Rhabditida</taxon>
        <taxon>Rhabditina</taxon>
        <taxon>Diplogasteromorpha</taxon>
        <taxon>Diplogasteroidea</taxon>
        <taxon>Neodiplogasteridae</taxon>
        <taxon>Pristionchus</taxon>
    </lineage>
</organism>
<accession>A0AAV5VIF0</accession>
<dbReference type="Proteomes" id="UP001432322">
    <property type="component" value="Unassembled WGS sequence"/>
</dbReference>
<keyword evidence="1" id="KW-1133">Transmembrane helix</keyword>
<gene>
    <name evidence="2" type="ORF">PFISCL1PPCAC_9809</name>
</gene>